<proteinExistence type="predicted"/>
<evidence type="ECO:0000313" key="1">
    <source>
        <dbReference type="EMBL" id="MBU3805547.1"/>
    </source>
</evidence>
<protein>
    <submittedName>
        <fullName evidence="1">Uncharacterized protein</fullName>
    </submittedName>
</protein>
<dbReference type="Proteomes" id="UP000713596">
    <property type="component" value="Unassembled WGS sequence"/>
</dbReference>
<dbReference type="EMBL" id="JAHLFP010000008">
    <property type="protein sequence ID" value="MBU3805547.1"/>
    <property type="molecule type" value="Genomic_DNA"/>
</dbReference>
<sequence length="71" mass="8448">MNKWKILRQTMVLSWRRGATNPLTSRIKQRPKPVKRKEAKIFQKNFKKGVAFLKNACYNKQAVSDEKKTKR</sequence>
<reference evidence="1" key="1">
    <citation type="journal article" date="2021" name="PeerJ">
        <title>Extensive microbial diversity within the chicken gut microbiome revealed by metagenomics and culture.</title>
        <authorList>
            <person name="Gilroy R."/>
            <person name="Ravi A."/>
            <person name="Getino M."/>
            <person name="Pursley I."/>
            <person name="Horton D.L."/>
            <person name="Alikhan N.F."/>
            <person name="Baker D."/>
            <person name="Gharbi K."/>
            <person name="Hall N."/>
            <person name="Watson M."/>
            <person name="Adriaenssens E.M."/>
            <person name="Foster-Nyarko E."/>
            <person name="Jarju S."/>
            <person name="Secka A."/>
            <person name="Antonio M."/>
            <person name="Oren A."/>
            <person name="Chaudhuri R.R."/>
            <person name="La Ragione R."/>
            <person name="Hildebrand F."/>
            <person name="Pallen M.J."/>
        </authorList>
    </citation>
    <scope>NUCLEOTIDE SEQUENCE</scope>
    <source>
        <strain evidence="1">B5_2728</strain>
    </source>
</reference>
<organism evidence="1 2">
    <name type="scientific">Candidatus Allofournierella pullistercoris</name>
    <dbReference type="NCBI Taxonomy" id="2838597"/>
    <lineage>
        <taxon>Bacteria</taxon>
        <taxon>Bacillati</taxon>
        <taxon>Bacillota</taxon>
        <taxon>Clostridia</taxon>
        <taxon>Eubacteriales</taxon>
        <taxon>Oscillospiraceae</taxon>
        <taxon>Allofournierella</taxon>
    </lineage>
</organism>
<reference evidence="1" key="2">
    <citation type="submission" date="2021-04" db="EMBL/GenBank/DDBJ databases">
        <authorList>
            <person name="Gilroy R."/>
        </authorList>
    </citation>
    <scope>NUCLEOTIDE SEQUENCE</scope>
    <source>
        <strain evidence="1">B5_2728</strain>
    </source>
</reference>
<comment type="caution">
    <text evidence="1">The sequence shown here is derived from an EMBL/GenBank/DDBJ whole genome shotgun (WGS) entry which is preliminary data.</text>
</comment>
<dbReference type="AlphaFoldDB" id="A0A948T142"/>
<name>A0A948T142_9FIRM</name>
<accession>A0A948T142</accession>
<evidence type="ECO:0000313" key="2">
    <source>
        <dbReference type="Proteomes" id="UP000713596"/>
    </source>
</evidence>
<gene>
    <name evidence="1" type="ORF">H9882_01390</name>
</gene>